<dbReference type="HOGENOM" id="CLU_1857563_0_0_1"/>
<dbReference type="EnsemblMetazoa" id="MESCA011240-RA">
    <property type="protein sequence ID" value="MESCA011240-PA"/>
    <property type="gene ID" value="MESCA011240"/>
</dbReference>
<keyword evidence="3" id="KW-1185">Reference proteome</keyword>
<reference evidence="3" key="1">
    <citation type="submission" date="2013-02" db="EMBL/GenBank/DDBJ databases">
        <authorList>
            <person name="Hughes D."/>
        </authorList>
    </citation>
    <scope>NUCLEOTIDE SEQUENCE</scope>
    <source>
        <strain>Durham</strain>
        <strain evidence="3">NC isolate 2 -- Noor lab</strain>
    </source>
</reference>
<dbReference type="EMBL" id="CAQQ02387002">
    <property type="status" value="NOT_ANNOTATED_CDS"/>
    <property type="molecule type" value="Genomic_DNA"/>
</dbReference>
<name>T1H4M7_MEGSC</name>
<evidence type="ECO:0000256" key="1">
    <source>
        <dbReference type="SAM" id="Coils"/>
    </source>
</evidence>
<dbReference type="Proteomes" id="UP000015102">
    <property type="component" value="Unassembled WGS sequence"/>
</dbReference>
<reference evidence="2" key="2">
    <citation type="submission" date="2015-06" db="UniProtKB">
        <authorList>
            <consortium name="EnsemblMetazoa"/>
        </authorList>
    </citation>
    <scope>IDENTIFICATION</scope>
</reference>
<evidence type="ECO:0000313" key="2">
    <source>
        <dbReference type="EnsemblMetazoa" id="MESCA011240-PA"/>
    </source>
</evidence>
<keyword evidence="1" id="KW-0175">Coiled coil</keyword>
<evidence type="ECO:0000313" key="3">
    <source>
        <dbReference type="Proteomes" id="UP000015102"/>
    </source>
</evidence>
<protein>
    <submittedName>
        <fullName evidence="2">Uncharacterized protein</fullName>
    </submittedName>
</protein>
<dbReference type="AlphaFoldDB" id="T1H4M7"/>
<sequence>MNNFDYPIPEKCDQYAQTDLEDEHLTLAEIREKMRKQEQEVVLKQKHCQKFVMNLYDCERFYYFFDDDVLKGIFGIPYAIFGLRFSPQHFWYGKLIVQLLSSWIGIPSTAFTQLNVFRARGKQLDEIVYEIPKIPNLL</sequence>
<organism evidence="2 3">
    <name type="scientific">Megaselia scalaris</name>
    <name type="common">Humpbacked fly</name>
    <name type="synonym">Phora scalaris</name>
    <dbReference type="NCBI Taxonomy" id="36166"/>
    <lineage>
        <taxon>Eukaryota</taxon>
        <taxon>Metazoa</taxon>
        <taxon>Ecdysozoa</taxon>
        <taxon>Arthropoda</taxon>
        <taxon>Hexapoda</taxon>
        <taxon>Insecta</taxon>
        <taxon>Pterygota</taxon>
        <taxon>Neoptera</taxon>
        <taxon>Endopterygota</taxon>
        <taxon>Diptera</taxon>
        <taxon>Brachycera</taxon>
        <taxon>Muscomorpha</taxon>
        <taxon>Platypezoidea</taxon>
        <taxon>Phoridae</taxon>
        <taxon>Megaseliini</taxon>
        <taxon>Megaselia</taxon>
    </lineage>
</organism>
<proteinExistence type="predicted"/>
<accession>T1H4M7</accession>
<feature type="coiled-coil region" evidence="1">
    <location>
        <begin position="20"/>
        <end position="47"/>
    </location>
</feature>